<dbReference type="PROSITE" id="PS51354">
    <property type="entry name" value="GLUTAREDOXIN_2"/>
    <property type="match status" value="1"/>
</dbReference>
<evidence type="ECO:0000259" key="1">
    <source>
        <dbReference type="Pfam" id="PF00462"/>
    </source>
</evidence>
<dbReference type="InterPro" id="IPR014025">
    <property type="entry name" value="Glutaredoxin_subgr"/>
</dbReference>
<dbReference type="GO" id="GO:0045454">
    <property type="term" value="P:cell redox homeostasis"/>
    <property type="evidence" value="ECO:0007669"/>
    <property type="project" value="TreeGrafter"/>
</dbReference>
<reference evidence="2" key="1">
    <citation type="submission" date="2018-06" db="EMBL/GenBank/DDBJ databases">
        <authorList>
            <person name="Zhirakovskaya E."/>
        </authorList>
    </citation>
    <scope>NUCLEOTIDE SEQUENCE</scope>
</reference>
<name>A0A3B0ZX52_9ZZZZ</name>
<dbReference type="SUPFAM" id="SSF52833">
    <property type="entry name" value="Thioredoxin-like"/>
    <property type="match status" value="1"/>
</dbReference>
<dbReference type="Pfam" id="PF00462">
    <property type="entry name" value="Glutaredoxin"/>
    <property type="match status" value="1"/>
</dbReference>
<dbReference type="GO" id="GO:0009055">
    <property type="term" value="F:electron transfer activity"/>
    <property type="evidence" value="ECO:0007669"/>
    <property type="project" value="TreeGrafter"/>
</dbReference>
<dbReference type="InterPro" id="IPR051548">
    <property type="entry name" value="Grx-like_ET"/>
</dbReference>
<dbReference type="PANTHER" id="PTHR34386">
    <property type="entry name" value="GLUTAREDOXIN"/>
    <property type="match status" value="1"/>
</dbReference>
<dbReference type="EMBL" id="UOFS01000036">
    <property type="protein sequence ID" value="VAW98175.1"/>
    <property type="molecule type" value="Genomic_DNA"/>
</dbReference>
<organism evidence="2">
    <name type="scientific">hydrothermal vent metagenome</name>
    <dbReference type="NCBI Taxonomy" id="652676"/>
    <lineage>
        <taxon>unclassified sequences</taxon>
        <taxon>metagenomes</taxon>
        <taxon>ecological metagenomes</taxon>
    </lineage>
</organism>
<protein>
    <recommendedName>
        <fullName evidence="1">Glutaredoxin domain-containing protein</fullName>
    </recommendedName>
</protein>
<dbReference type="InterPro" id="IPR036249">
    <property type="entry name" value="Thioredoxin-like_sf"/>
</dbReference>
<sequence>MPNQKARVKIYSTQRCPICAKTKTLLTKWNIAYDEALVDNDQQAYKEMSLKTNNARSVPQITIDGKWIGGFTELTMLHMDDELNYLMTNETA</sequence>
<dbReference type="InterPro" id="IPR002109">
    <property type="entry name" value="Glutaredoxin"/>
</dbReference>
<feature type="domain" description="Glutaredoxin" evidence="1">
    <location>
        <begin position="8"/>
        <end position="68"/>
    </location>
</feature>
<proteinExistence type="predicted"/>
<dbReference type="PANTHER" id="PTHR34386:SF1">
    <property type="entry name" value="GLUTAREDOXIN-LIKE PROTEIN NRDH"/>
    <property type="match status" value="1"/>
</dbReference>
<dbReference type="AlphaFoldDB" id="A0A3B0ZX52"/>
<accession>A0A3B0ZX52</accession>
<dbReference type="PRINTS" id="PR00160">
    <property type="entry name" value="GLUTAREDOXIN"/>
</dbReference>
<evidence type="ECO:0000313" key="2">
    <source>
        <dbReference type="EMBL" id="VAW98175.1"/>
    </source>
</evidence>
<dbReference type="Gene3D" id="3.40.30.10">
    <property type="entry name" value="Glutaredoxin"/>
    <property type="match status" value="1"/>
</dbReference>
<gene>
    <name evidence="2" type="ORF">MNBD_GAMMA22-1198</name>
</gene>